<keyword evidence="3" id="KW-1185">Reference proteome</keyword>
<gene>
    <name evidence="2" type="ORF">GCM10023216_08940</name>
</gene>
<dbReference type="InterPro" id="IPR036396">
    <property type="entry name" value="Cyt_P450_sf"/>
</dbReference>
<dbReference type="EMBL" id="BAABID010000004">
    <property type="protein sequence ID" value="GAA4721908.1"/>
    <property type="molecule type" value="Genomic_DNA"/>
</dbReference>
<comment type="similarity">
    <text evidence="1">Belongs to the cytochrome P450 family.</text>
</comment>
<name>A0ABP8Y687_9MICO</name>
<dbReference type="Proteomes" id="UP001500956">
    <property type="component" value="Unassembled WGS sequence"/>
</dbReference>
<evidence type="ECO:0000313" key="2">
    <source>
        <dbReference type="EMBL" id="GAA4721908.1"/>
    </source>
</evidence>
<sequence>MSITAAGRTVRLEEVADRPLLADLAGAPDPRASYDALRSRWGTVAPVDLEPGVPAWLALGYDEVSTVLRNEVSFSRDVRHWRYEAERLVAWRAPVRAVLGSRDSALDRDGDDHRRLRGPLSDVLAGLDEKRLSRTVAVACTSVLDRAAARGELDLVDGYAVEVTVRVLADLLGLTPADARHLHELTVRQRSGVADAREASAEEENLLAELVTARRAEPGDDLMSALVAAPGHANDLEVMGAVGLVFRTAHDAEVAWIAVAAQRLLSDADLGARVHGGRLSLDDALDEIARESPPLPHLLPRYARSDVRLGGQAVAAGDAVVPAVAAANADRAVQAADPWEQVDARFHLTWGAGAHACPAHRPAPLVTRLAVGYLLGRIADMDLAVAPEQVVPVRSAWVRHPASLPVRFR</sequence>
<comment type="caution">
    <text evidence="2">The sequence shown here is derived from an EMBL/GenBank/DDBJ whole genome shotgun (WGS) entry which is preliminary data.</text>
</comment>
<organism evidence="2 3">
    <name type="scientific">Isoptericola chiayiensis</name>
    <dbReference type="NCBI Taxonomy" id="579446"/>
    <lineage>
        <taxon>Bacteria</taxon>
        <taxon>Bacillati</taxon>
        <taxon>Actinomycetota</taxon>
        <taxon>Actinomycetes</taxon>
        <taxon>Micrococcales</taxon>
        <taxon>Promicromonosporaceae</taxon>
        <taxon>Isoptericola</taxon>
    </lineage>
</organism>
<protein>
    <submittedName>
        <fullName evidence="2">Cytochrome P450</fullName>
    </submittedName>
</protein>
<dbReference type="PRINTS" id="PR00359">
    <property type="entry name" value="BP450"/>
</dbReference>
<proteinExistence type="inferred from homology"/>
<dbReference type="PANTHER" id="PTHR46696">
    <property type="entry name" value="P450, PUTATIVE (EUROFUNG)-RELATED"/>
    <property type="match status" value="1"/>
</dbReference>
<dbReference type="SUPFAM" id="SSF48264">
    <property type="entry name" value="Cytochrome P450"/>
    <property type="match status" value="1"/>
</dbReference>
<evidence type="ECO:0000313" key="3">
    <source>
        <dbReference type="Proteomes" id="UP001500956"/>
    </source>
</evidence>
<accession>A0ABP8Y687</accession>
<evidence type="ECO:0000256" key="1">
    <source>
        <dbReference type="ARBA" id="ARBA00010617"/>
    </source>
</evidence>
<reference evidence="3" key="1">
    <citation type="journal article" date="2019" name="Int. J. Syst. Evol. Microbiol.">
        <title>The Global Catalogue of Microorganisms (GCM) 10K type strain sequencing project: providing services to taxonomists for standard genome sequencing and annotation.</title>
        <authorList>
            <consortium name="The Broad Institute Genomics Platform"/>
            <consortium name="The Broad Institute Genome Sequencing Center for Infectious Disease"/>
            <person name="Wu L."/>
            <person name="Ma J."/>
        </authorList>
    </citation>
    <scope>NUCLEOTIDE SEQUENCE [LARGE SCALE GENOMIC DNA]</scope>
    <source>
        <strain evidence="3">JCM 18063</strain>
    </source>
</reference>
<dbReference type="PANTHER" id="PTHR46696:SF1">
    <property type="entry name" value="CYTOCHROME P450 YJIB-RELATED"/>
    <property type="match status" value="1"/>
</dbReference>
<dbReference type="Gene3D" id="1.10.630.10">
    <property type="entry name" value="Cytochrome P450"/>
    <property type="match status" value="1"/>
</dbReference>
<dbReference type="RefSeq" id="WP_172148136.1">
    <property type="nucleotide sequence ID" value="NZ_BAABID010000004.1"/>
</dbReference>
<dbReference type="InterPro" id="IPR002397">
    <property type="entry name" value="Cyt_P450_B"/>
</dbReference>